<feature type="domain" description="Flavodoxin-like" evidence="8">
    <location>
        <begin position="1"/>
        <end position="137"/>
    </location>
</feature>
<dbReference type="EMBL" id="FOMG01000021">
    <property type="protein sequence ID" value="SFD13806.1"/>
    <property type="molecule type" value="Genomic_DNA"/>
</dbReference>
<organism evidence="9 10">
    <name type="scientific">Clostridium uliginosum</name>
    <dbReference type="NCBI Taxonomy" id="119641"/>
    <lineage>
        <taxon>Bacteria</taxon>
        <taxon>Bacillati</taxon>
        <taxon>Bacillota</taxon>
        <taxon>Clostridia</taxon>
        <taxon>Eubacteriales</taxon>
        <taxon>Clostridiaceae</taxon>
        <taxon>Clostridium</taxon>
    </lineage>
</organism>
<dbReference type="PROSITE" id="PS00201">
    <property type="entry name" value="FLAVODOXIN"/>
    <property type="match status" value="1"/>
</dbReference>
<dbReference type="Proteomes" id="UP000199263">
    <property type="component" value="Unassembled WGS sequence"/>
</dbReference>
<comment type="function">
    <text evidence="7">Low-potential electron donor to a number of redox enzymes.</text>
</comment>
<keyword evidence="10" id="KW-1185">Reference proteome</keyword>
<evidence type="ECO:0000256" key="1">
    <source>
        <dbReference type="ARBA" id="ARBA00001917"/>
    </source>
</evidence>
<evidence type="ECO:0000256" key="5">
    <source>
        <dbReference type="ARBA" id="ARBA00022643"/>
    </source>
</evidence>
<protein>
    <recommendedName>
        <fullName evidence="7">Flavodoxin</fullName>
    </recommendedName>
</protein>
<comment type="cofactor">
    <cofactor evidence="1 7">
        <name>FMN</name>
        <dbReference type="ChEBI" id="CHEBI:58210"/>
    </cofactor>
</comment>
<keyword evidence="6 7" id="KW-0249">Electron transport</keyword>
<keyword evidence="3 7" id="KW-0813">Transport</keyword>
<dbReference type="GO" id="GO:0010181">
    <property type="term" value="F:FMN binding"/>
    <property type="evidence" value="ECO:0007669"/>
    <property type="project" value="UniProtKB-UniRule"/>
</dbReference>
<evidence type="ECO:0000256" key="3">
    <source>
        <dbReference type="ARBA" id="ARBA00022448"/>
    </source>
</evidence>
<dbReference type="InterPro" id="IPR001226">
    <property type="entry name" value="Flavodoxin_CS"/>
</dbReference>
<accession>A0A1I1PVC8</accession>
<evidence type="ECO:0000313" key="10">
    <source>
        <dbReference type="Proteomes" id="UP000199263"/>
    </source>
</evidence>
<dbReference type="RefSeq" id="WP_090092526.1">
    <property type="nucleotide sequence ID" value="NZ_FOMG01000021.1"/>
</dbReference>
<evidence type="ECO:0000256" key="4">
    <source>
        <dbReference type="ARBA" id="ARBA00022630"/>
    </source>
</evidence>
<dbReference type="GO" id="GO:0016651">
    <property type="term" value="F:oxidoreductase activity, acting on NAD(P)H"/>
    <property type="evidence" value="ECO:0007669"/>
    <property type="project" value="UniProtKB-ARBA"/>
</dbReference>
<evidence type="ECO:0000259" key="8">
    <source>
        <dbReference type="PROSITE" id="PS50902"/>
    </source>
</evidence>
<dbReference type="OrthoDB" id="9790745at2"/>
<dbReference type="PANTHER" id="PTHR32145">
    <property type="entry name" value="DIFLAVIN FLAVOPROTEIN A 2-RELATED"/>
    <property type="match status" value="1"/>
</dbReference>
<comment type="similarity">
    <text evidence="2 7">Belongs to the flavodoxin family.</text>
</comment>
<evidence type="ECO:0000256" key="6">
    <source>
        <dbReference type="ARBA" id="ARBA00022982"/>
    </source>
</evidence>
<dbReference type="Gene3D" id="3.40.50.360">
    <property type="match status" value="1"/>
</dbReference>
<name>A0A1I1PVC8_9CLOT</name>
<gene>
    <name evidence="9" type="ORF">SAMN05421842_12121</name>
</gene>
<dbReference type="InterPro" id="IPR008254">
    <property type="entry name" value="Flavodoxin/NO_synth"/>
</dbReference>
<keyword evidence="4 7" id="KW-0285">Flavoprotein</keyword>
<dbReference type="PANTHER" id="PTHR32145:SF11">
    <property type="entry name" value="DIFLAVIN FLAVOPROTEIN A 2-RELATED"/>
    <property type="match status" value="1"/>
</dbReference>
<dbReference type="InterPro" id="IPR051285">
    <property type="entry name" value="NADH_oxidoreductase_modular"/>
</dbReference>
<dbReference type="PROSITE" id="PS50902">
    <property type="entry name" value="FLAVODOXIN_LIKE"/>
    <property type="match status" value="1"/>
</dbReference>
<dbReference type="InterPro" id="IPR029039">
    <property type="entry name" value="Flavoprotein-like_sf"/>
</dbReference>
<dbReference type="GO" id="GO:0009055">
    <property type="term" value="F:electron transfer activity"/>
    <property type="evidence" value="ECO:0007669"/>
    <property type="project" value="UniProtKB-UniRule"/>
</dbReference>
<proteinExistence type="inferred from homology"/>
<dbReference type="STRING" id="119641.SAMN05421842_12121"/>
<evidence type="ECO:0000313" key="9">
    <source>
        <dbReference type="EMBL" id="SFD13806.1"/>
    </source>
</evidence>
<reference evidence="9 10" key="1">
    <citation type="submission" date="2016-10" db="EMBL/GenBank/DDBJ databases">
        <authorList>
            <person name="de Groot N.N."/>
        </authorList>
    </citation>
    <scope>NUCLEOTIDE SEQUENCE [LARGE SCALE GENOMIC DNA]</scope>
    <source>
        <strain evidence="9 10">DSM 12992</strain>
    </source>
</reference>
<evidence type="ECO:0000256" key="7">
    <source>
        <dbReference type="RuleBase" id="RU367037"/>
    </source>
</evidence>
<dbReference type="NCBIfam" id="TIGR01753">
    <property type="entry name" value="flav_short"/>
    <property type="match status" value="1"/>
</dbReference>
<keyword evidence="5 7" id="KW-0288">FMN</keyword>
<dbReference type="InterPro" id="IPR010087">
    <property type="entry name" value="Flav_short"/>
</dbReference>
<evidence type="ECO:0000256" key="2">
    <source>
        <dbReference type="ARBA" id="ARBA00005267"/>
    </source>
</evidence>
<sequence length="137" mass="15088">MKIVYWSGTGNTEKMANLISEGISKEGTEASVINVSDAVSNMFDDEDIVILGCSAMGDEVLEEGEFEPFIEEISSKISGKKVVLFGSYGWGDGQWMRDWEERMIGYGCQSVIDPLIIQNEPEDDGMCIDFGKKIAAI</sequence>
<dbReference type="AlphaFoldDB" id="A0A1I1PVC8"/>
<dbReference type="SUPFAM" id="SSF52218">
    <property type="entry name" value="Flavoproteins"/>
    <property type="match status" value="1"/>
</dbReference>
<dbReference type="Pfam" id="PF00258">
    <property type="entry name" value="Flavodoxin_1"/>
    <property type="match status" value="1"/>
</dbReference>